<feature type="transmembrane region" description="Helical" evidence="6">
    <location>
        <begin position="222"/>
        <end position="245"/>
    </location>
</feature>
<dbReference type="EMBL" id="JAELXT010000019">
    <property type="protein sequence ID" value="MBJ6127002.1"/>
    <property type="molecule type" value="Genomic_DNA"/>
</dbReference>
<reference evidence="9" key="1">
    <citation type="submission" date="2020-12" db="EMBL/GenBank/DDBJ databases">
        <title>Hymenobacter sp.</title>
        <authorList>
            <person name="Kim M.K."/>
        </authorList>
    </citation>
    <scope>NUCLEOTIDE SEQUENCE [LARGE SCALE GENOMIC DNA]</scope>
    <source>
        <strain evidence="9">BT325</strain>
    </source>
</reference>
<keyword evidence="2" id="KW-1003">Cell membrane</keyword>
<feature type="transmembrane region" description="Helical" evidence="6">
    <location>
        <begin position="152"/>
        <end position="172"/>
    </location>
</feature>
<feature type="transmembrane region" description="Helical" evidence="6">
    <location>
        <begin position="37"/>
        <end position="56"/>
    </location>
</feature>
<sequence length="305" mass="32567">MRIHLGTAMLVLLPEQAFAHADGQAVSPDDLWHHWSTDPWVLVPLVVVSALYMRGVRNVWSRAGMGRGVSPAGVMLFAAGILCLLIALVSPLDALSGTLLTAHMVQHAILIAVAPPLLIASRPEAALTWSLSHSYRRGLGRSPFLRSLSRRMAFLAGPIPGAVLHGLALWLWHAPALFEVALRSELVHTAEHMAFFGTALLFWRGIAAALRSSSAAPAGIAAGFLTLLHGCFLSALITFSPRPLYVWYGESTMLWGLDPLADQQLAGLIMGAPLTLVYLLACLALAARLLTPARYSPATAGDPAS</sequence>
<dbReference type="RefSeq" id="WP_199050233.1">
    <property type="nucleotide sequence ID" value="NZ_JAELXT010000019.1"/>
</dbReference>
<proteinExistence type="predicted"/>
<feature type="chain" id="PRO_5047250151" evidence="7">
    <location>
        <begin position="20"/>
        <end position="305"/>
    </location>
</feature>
<name>A0ABS0Y3W7_9HYPH</name>
<evidence type="ECO:0000256" key="6">
    <source>
        <dbReference type="SAM" id="Phobius"/>
    </source>
</evidence>
<dbReference type="InterPro" id="IPR019108">
    <property type="entry name" value="Caa3_assmbl_CtaG-rel"/>
</dbReference>
<keyword evidence="5 6" id="KW-0472">Membrane</keyword>
<organism evidence="8 9">
    <name type="scientific">Microvirga splendida</name>
    <dbReference type="NCBI Taxonomy" id="2795727"/>
    <lineage>
        <taxon>Bacteria</taxon>
        <taxon>Pseudomonadati</taxon>
        <taxon>Pseudomonadota</taxon>
        <taxon>Alphaproteobacteria</taxon>
        <taxon>Hyphomicrobiales</taxon>
        <taxon>Methylobacteriaceae</taxon>
        <taxon>Microvirga</taxon>
    </lineage>
</organism>
<protein>
    <submittedName>
        <fullName evidence="8">Cytochrome c oxidase assembly protein</fullName>
    </submittedName>
</protein>
<evidence type="ECO:0000256" key="1">
    <source>
        <dbReference type="ARBA" id="ARBA00004651"/>
    </source>
</evidence>
<evidence type="ECO:0000256" key="2">
    <source>
        <dbReference type="ARBA" id="ARBA00022475"/>
    </source>
</evidence>
<dbReference type="Proteomes" id="UP000620670">
    <property type="component" value="Unassembled WGS sequence"/>
</dbReference>
<keyword evidence="7" id="KW-0732">Signal</keyword>
<feature type="signal peptide" evidence="7">
    <location>
        <begin position="1"/>
        <end position="19"/>
    </location>
</feature>
<evidence type="ECO:0000313" key="9">
    <source>
        <dbReference type="Proteomes" id="UP000620670"/>
    </source>
</evidence>
<gene>
    <name evidence="8" type="ORF">JAO75_16490</name>
</gene>
<accession>A0ABS0Y3W7</accession>
<evidence type="ECO:0000256" key="5">
    <source>
        <dbReference type="ARBA" id="ARBA00023136"/>
    </source>
</evidence>
<evidence type="ECO:0000256" key="3">
    <source>
        <dbReference type="ARBA" id="ARBA00022692"/>
    </source>
</evidence>
<dbReference type="Pfam" id="PF09678">
    <property type="entry name" value="Caa3_CtaG"/>
    <property type="match status" value="1"/>
</dbReference>
<comment type="caution">
    <text evidence="8">The sequence shown here is derived from an EMBL/GenBank/DDBJ whole genome shotgun (WGS) entry which is preliminary data.</text>
</comment>
<feature type="transmembrane region" description="Helical" evidence="6">
    <location>
        <begin position="192"/>
        <end position="210"/>
    </location>
</feature>
<keyword evidence="4 6" id="KW-1133">Transmembrane helix</keyword>
<feature type="transmembrane region" description="Helical" evidence="6">
    <location>
        <begin position="68"/>
        <end position="89"/>
    </location>
</feature>
<feature type="transmembrane region" description="Helical" evidence="6">
    <location>
        <begin position="265"/>
        <end position="287"/>
    </location>
</feature>
<comment type="subcellular location">
    <subcellularLocation>
        <location evidence="1">Cell membrane</location>
        <topology evidence="1">Multi-pass membrane protein</topology>
    </subcellularLocation>
</comment>
<keyword evidence="9" id="KW-1185">Reference proteome</keyword>
<keyword evidence="3 6" id="KW-0812">Transmembrane</keyword>
<evidence type="ECO:0000256" key="7">
    <source>
        <dbReference type="SAM" id="SignalP"/>
    </source>
</evidence>
<evidence type="ECO:0000256" key="4">
    <source>
        <dbReference type="ARBA" id="ARBA00022989"/>
    </source>
</evidence>
<evidence type="ECO:0000313" key="8">
    <source>
        <dbReference type="EMBL" id="MBJ6127002.1"/>
    </source>
</evidence>
<feature type="transmembrane region" description="Helical" evidence="6">
    <location>
        <begin position="109"/>
        <end position="131"/>
    </location>
</feature>